<feature type="compositionally biased region" description="Polar residues" evidence="1">
    <location>
        <begin position="178"/>
        <end position="188"/>
    </location>
</feature>
<feature type="compositionally biased region" description="Low complexity" evidence="1">
    <location>
        <begin position="71"/>
        <end position="84"/>
    </location>
</feature>
<protein>
    <submittedName>
        <fullName evidence="2">Uncharacterized protein</fullName>
    </submittedName>
</protein>
<proteinExistence type="predicted"/>
<feature type="region of interest" description="Disordered" evidence="1">
    <location>
        <begin position="146"/>
        <end position="188"/>
    </location>
</feature>
<dbReference type="AlphaFoldDB" id="A0A4V5N442"/>
<reference evidence="2 3" key="1">
    <citation type="submission" date="2017-03" db="EMBL/GenBank/DDBJ databases">
        <title>Genomes of endolithic fungi from Antarctica.</title>
        <authorList>
            <person name="Coleine C."/>
            <person name="Masonjones S."/>
            <person name="Stajich J.E."/>
        </authorList>
    </citation>
    <scope>NUCLEOTIDE SEQUENCE [LARGE SCALE GENOMIC DNA]</scope>
    <source>
        <strain evidence="2 3">CCFEE 6315</strain>
    </source>
</reference>
<dbReference type="Proteomes" id="UP000308549">
    <property type="component" value="Unassembled WGS sequence"/>
</dbReference>
<gene>
    <name evidence="2" type="ORF">B0A50_04686</name>
</gene>
<feature type="compositionally biased region" description="Basic and acidic residues" evidence="1">
    <location>
        <begin position="36"/>
        <end position="48"/>
    </location>
</feature>
<accession>A0A4V5N442</accession>
<feature type="region of interest" description="Disordered" evidence="1">
    <location>
        <begin position="1"/>
        <end position="121"/>
    </location>
</feature>
<comment type="caution">
    <text evidence="2">The sequence shown here is derived from an EMBL/GenBank/DDBJ whole genome shotgun (WGS) entry which is preliminary data.</text>
</comment>
<keyword evidence="3" id="KW-1185">Reference proteome</keyword>
<sequence>MLEFVHVSGQAAGKDLQTRRKVRSQAMRDFRRRQRADREAANESDKTKPSKAPCCSKGSTSSWDSRKEPSPTHTTATRTTATPPQHRHKHRSTSPPKPANPLFDNNDDLTTNTTLPTPHPPIHALHLHPTYPINLNLNLPYPLPLEDQPHDHLPQPTPPQPLYLSPSPQPFSSSNSHYTQAFPRSSSPWTPPCNEDFLAADYSSSSSSSAAAAAAAAASVNQILGFCKSCAELTTNMEFCDSCAMNFLAGLLEGEGWVSGGLS</sequence>
<feature type="compositionally biased region" description="Low complexity" evidence="1">
    <location>
        <begin position="100"/>
        <end position="121"/>
    </location>
</feature>
<name>A0A4V5N442_9PEZI</name>
<feature type="compositionally biased region" description="Low complexity" evidence="1">
    <location>
        <begin position="162"/>
        <end position="177"/>
    </location>
</feature>
<evidence type="ECO:0000313" key="3">
    <source>
        <dbReference type="Proteomes" id="UP000308549"/>
    </source>
</evidence>
<evidence type="ECO:0000256" key="1">
    <source>
        <dbReference type="SAM" id="MobiDB-lite"/>
    </source>
</evidence>
<evidence type="ECO:0000313" key="2">
    <source>
        <dbReference type="EMBL" id="TKA26189.1"/>
    </source>
</evidence>
<dbReference type="OrthoDB" id="3945634at2759"/>
<dbReference type="EMBL" id="NAJL01000030">
    <property type="protein sequence ID" value="TKA26189.1"/>
    <property type="molecule type" value="Genomic_DNA"/>
</dbReference>
<organism evidence="2 3">
    <name type="scientific">Salinomyces thailandicus</name>
    <dbReference type="NCBI Taxonomy" id="706561"/>
    <lineage>
        <taxon>Eukaryota</taxon>
        <taxon>Fungi</taxon>
        <taxon>Dikarya</taxon>
        <taxon>Ascomycota</taxon>
        <taxon>Pezizomycotina</taxon>
        <taxon>Dothideomycetes</taxon>
        <taxon>Dothideomycetidae</taxon>
        <taxon>Mycosphaerellales</taxon>
        <taxon>Teratosphaeriaceae</taxon>
        <taxon>Salinomyces</taxon>
    </lineage>
</organism>